<dbReference type="InterPro" id="IPR045619">
    <property type="entry name" value="DUF6443"/>
</dbReference>
<protein>
    <submittedName>
        <fullName evidence="2">DUF6443 domain-containing protein</fullName>
    </submittedName>
</protein>
<dbReference type="SUPFAM" id="SSF55166">
    <property type="entry name" value="Hedgehog/DD-peptidase"/>
    <property type="match status" value="1"/>
</dbReference>
<name>A0ABY6IYF9_9BACT</name>
<dbReference type="RefSeq" id="WP_264279603.1">
    <property type="nucleotide sequence ID" value="NZ_CP107006.1"/>
</dbReference>
<dbReference type="NCBIfam" id="TIGR03696">
    <property type="entry name" value="Rhs_assc_core"/>
    <property type="match status" value="1"/>
</dbReference>
<dbReference type="EMBL" id="CP107006">
    <property type="protein sequence ID" value="UYQ91124.1"/>
    <property type="molecule type" value="Genomic_DNA"/>
</dbReference>
<keyword evidence="3" id="KW-1185">Reference proteome</keyword>
<gene>
    <name evidence="2" type="ORF">MKQ68_13580</name>
</gene>
<evidence type="ECO:0000313" key="3">
    <source>
        <dbReference type="Proteomes" id="UP001162741"/>
    </source>
</evidence>
<dbReference type="Proteomes" id="UP001162741">
    <property type="component" value="Chromosome"/>
</dbReference>
<dbReference type="CDD" id="cd14814">
    <property type="entry name" value="Peptidase_M15"/>
    <property type="match status" value="1"/>
</dbReference>
<dbReference type="Gene3D" id="3.30.1380.10">
    <property type="match status" value="1"/>
</dbReference>
<evidence type="ECO:0000259" key="1">
    <source>
        <dbReference type="Pfam" id="PF20041"/>
    </source>
</evidence>
<feature type="domain" description="DUF6443" evidence="1">
    <location>
        <begin position="9"/>
        <end position="143"/>
    </location>
</feature>
<reference evidence="2" key="1">
    <citation type="submission" date="2022-10" db="EMBL/GenBank/DDBJ databases">
        <title>Chitinophaga sp. nov., isolated from soil.</title>
        <authorList>
            <person name="Jeon C.O."/>
        </authorList>
    </citation>
    <scope>NUCLEOTIDE SEQUENCE</scope>
    <source>
        <strain evidence="2">R8</strain>
    </source>
</reference>
<dbReference type="Pfam" id="PF20041">
    <property type="entry name" value="DUF6443"/>
    <property type="match status" value="1"/>
</dbReference>
<dbReference type="InterPro" id="IPR022385">
    <property type="entry name" value="Rhs_assc_core"/>
</dbReference>
<proteinExistence type="predicted"/>
<dbReference type="InterPro" id="IPR050708">
    <property type="entry name" value="T6SS_VgrG/RHS"/>
</dbReference>
<dbReference type="InterPro" id="IPR009045">
    <property type="entry name" value="Zn_M74/Hedgehog-like"/>
</dbReference>
<evidence type="ECO:0000313" key="2">
    <source>
        <dbReference type="EMBL" id="UYQ91124.1"/>
    </source>
</evidence>
<dbReference type="Gene3D" id="2.180.10.10">
    <property type="entry name" value="RHS repeat-associated core"/>
    <property type="match status" value="3"/>
</dbReference>
<sequence length="1416" mass="157587">MTVNYVRTYNLQKPVSTTTGVTALTDPKDVLQVTAYVDGLGRPLQTVSKGISPAKLDLVAPLYYDVFGREVTKYLPYVANTGNGAFKMSPFMSQDTFARSQYLNEQIFYSKTEYEASPLNRVVKTMPAGNNWAGSNRGIAESYLVNTVSDSVKIWDIGYENGAYPVARAGFYAIGQLRKQTTTDEAGNSVVVFKDKNGQVILKKLMLLPTAAAGYAGWLSTYYVYDDFGRLRYVMPPKAVNTLAANGWNLSSASLRSELCFRYEYDSRGRMCLKELPGAAAVEMLYDTRDRLVFTRDANLRKASKWLATFYDDLNRPVMLAFFESQQTATQLSNLLDGAIGGLAMNQPTLVPGSLSVNVHDGRAIYKAGKEIIFNPGFDTGEGIETETLIDSTQTLYADALQLSVPAGLLSAGTIAPLKYTFYDNYSYMGSKPPASTSGLTNLGETYTDELPIDMAMKGMMTGIRVKLLDGGNKWLTATTYYDKKGRVRQILSDNVADGLDITTSLYNFAGQPVHVRLQHTQPASAATPQTTVHTWTTYDHAGRVLRVAKQLNGGSVVDIATNTYGRLGLLQSKTFKTSDDTPIESLHYEYNIRGWLKSINKDYFNGGAHYFGQELSYDHGFTTPQYNGNIAGIKWKGASGSTRAYGYRYDRANRLLKADFTQESDNWTRNSLVNFDVKMGDGINPEQAYDANGNILRMQQWGILAGNSPKIDDLQYDYLAGGNRLKGVTDGGLASTTLGDFNELLVGLDDYGYDSTGNMIRDENKSIRGIGYNYLNLPEDIVVTGKGRIRYVYDALGVKHRKIVTDSTQPIVKENKTDYIGGFVYENDTLKLVSHEEGRIRLDYAGTSPAYTYDYFVKDHLGNVRQVLTERSTQSVYLATMESERSATENALFANIDASRSAKPVGYPQDGSANAVNHFVAKLNGRSKDRRIGPSLVLKVMAGDTISIGARAFYKSQGTQPPPGKTTATDMAAALAQVFSGTPGGHAHAGAAGEGVRTPFGGGFTENQYQRLKDKEPGSQVMKNRPNAYLNFVLFDEQFKLVEENSGVRQVQEKPDELQTLAADKMVMKESGFLYVYASNESAQDVYFDNLAVMSGSSPVLEETHYYPFGLTMAGISTKAVGPLENRYLYNGKELQQKEFSDGRGLEWYDYGARMYDAQIGRWLMIDNKAEKYIYASPYTYVLNNPVIAIDPDGNDLIYVVVPKGRDKVGVITTQRILVDSHIAENAHKFAWAMFHKYGATVNEHYRTRAKQQQLYDNRHNNSNPVAPPGTSNHEGGFALDFSGLKVSKKGGISDDEAKKIAEYKAFAAEFGYDYLAAKDPPHFMINPNKFYKKKRDDIEANSNYYINTESEDIPEYVPVDKVDIKKTFLYRFFTEEDEERVKLDFQIWLLKIRLKQLDGEIQDLTNTMNANTKK</sequence>
<dbReference type="PANTHER" id="PTHR32305:SF15">
    <property type="entry name" value="PROTEIN RHSA-RELATED"/>
    <property type="match status" value="1"/>
</dbReference>
<dbReference type="PANTHER" id="PTHR32305">
    <property type="match status" value="1"/>
</dbReference>
<accession>A0ABY6IYF9</accession>
<organism evidence="2 3">
    <name type="scientific">Chitinophaga horti</name>
    <dbReference type="NCBI Taxonomy" id="2920382"/>
    <lineage>
        <taxon>Bacteria</taxon>
        <taxon>Pseudomonadati</taxon>
        <taxon>Bacteroidota</taxon>
        <taxon>Chitinophagia</taxon>
        <taxon>Chitinophagales</taxon>
        <taxon>Chitinophagaceae</taxon>
        <taxon>Chitinophaga</taxon>
    </lineage>
</organism>